<evidence type="ECO:0000313" key="1">
    <source>
        <dbReference type="EMBL" id="CAA9347891.1"/>
    </source>
</evidence>
<gene>
    <name evidence="1" type="ORF">AVDCRST_MAG68-4053</name>
</gene>
<accession>A0A6J4M1Z4</accession>
<protein>
    <submittedName>
        <fullName evidence="1">Uncharacterized protein</fullName>
    </submittedName>
</protein>
<sequence length="127" mass="14050">MGSGARSLIWKQVFQYRAARKEDLVKAAAGTLTPGSHMELTQTTPSDLIGVTFTAVKGLRHLAEEQFGQLFVRTEVLSRGTRRMVVELRLDAHGILVIHAERARPSNPFCITRVHTGRDAGALRMVL</sequence>
<dbReference type="AlphaFoldDB" id="A0A6J4M1Z4"/>
<name>A0A6J4M1Z4_9BACT</name>
<dbReference type="EMBL" id="CADCTW010000161">
    <property type="protein sequence ID" value="CAA9347891.1"/>
    <property type="molecule type" value="Genomic_DNA"/>
</dbReference>
<proteinExistence type="predicted"/>
<organism evidence="1">
    <name type="scientific">uncultured Gemmatimonadota bacterium</name>
    <dbReference type="NCBI Taxonomy" id="203437"/>
    <lineage>
        <taxon>Bacteria</taxon>
        <taxon>Pseudomonadati</taxon>
        <taxon>Gemmatimonadota</taxon>
        <taxon>environmental samples</taxon>
    </lineage>
</organism>
<reference evidence="1" key="1">
    <citation type="submission" date="2020-02" db="EMBL/GenBank/DDBJ databases">
        <authorList>
            <person name="Meier V. D."/>
        </authorList>
    </citation>
    <scope>NUCLEOTIDE SEQUENCE</scope>
    <source>
        <strain evidence="1">AVDCRST_MAG68</strain>
    </source>
</reference>